<organism evidence="1 2">
    <name type="scientific">Trichinella pseudospiralis</name>
    <name type="common">Parasitic roundworm</name>
    <dbReference type="NCBI Taxonomy" id="6337"/>
    <lineage>
        <taxon>Eukaryota</taxon>
        <taxon>Metazoa</taxon>
        <taxon>Ecdysozoa</taxon>
        <taxon>Nematoda</taxon>
        <taxon>Enoplea</taxon>
        <taxon>Dorylaimia</taxon>
        <taxon>Trichinellida</taxon>
        <taxon>Trichinellidae</taxon>
        <taxon>Trichinella</taxon>
    </lineage>
</organism>
<protein>
    <submittedName>
        <fullName evidence="1">Uncharacterized protein</fullName>
    </submittedName>
</protein>
<accession>A0A0V1FI58</accession>
<reference evidence="1 2" key="1">
    <citation type="submission" date="2015-01" db="EMBL/GenBank/DDBJ databases">
        <title>Evolution of Trichinella species and genotypes.</title>
        <authorList>
            <person name="Korhonen P.K."/>
            <person name="Edoardo P."/>
            <person name="Giuseppe L.R."/>
            <person name="Gasser R.B."/>
        </authorList>
    </citation>
    <scope>NUCLEOTIDE SEQUENCE [LARGE SCALE GENOMIC DNA]</scope>
    <source>
        <strain evidence="1">ISS470</strain>
    </source>
</reference>
<keyword evidence="2" id="KW-1185">Reference proteome</keyword>
<dbReference type="Proteomes" id="UP000054995">
    <property type="component" value="Unassembled WGS sequence"/>
</dbReference>
<evidence type="ECO:0000313" key="1">
    <source>
        <dbReference type="EMBL" id="KRY85684.1"/>
    </source>
</evidence>
<evidence type="ECO:0000313" key="2">
    <source>
        <dbReference type="Proteomes" id="UP000054995"/>
    </source>
</evidence>
<dbReference type="EMBL" id="JYDT01000085">
    <property type="protein sequence ID" value="KRY85684.1"/>
    <property type="molecule type" value="Genomic_DNA"/>
</dbReference>
<proteinExistence type="predicted"/>
<sequence>MQKAVAVVQPDEIMLRNNWRPFLNFEISNSDTLRRVLTKFIFCYGVFCPIHTVEFMFSK</sequence>
<dbReference type="AlphaFoldDB" id="A0A0V1FI58"/>
<name>A0A0V1FI58_TRIPS</name>
<gene>
    <name evidence="1" type="ORF">T4D_15282</name>
</gene>
<comment type="caution">
    <text evidence="1">The sequence shown here is derived from an EMBL/GenBank/DDBJ whole genome shotgun (WGS) entry which is preliminary data.</text>
</comment>